<reference evidence="2 3" key="1">
    <citation type="submission" date="2015-11" db="EMBL/GenBank/DDBJ databases">
        <title>Genomic analysis of 38 Legionella species identifies large and diverse effector repertoires.</title>
        <authorList>
            <person name="Burstein D."/>
            <person name="Amaro F."/>
            <person name="Zusman T."/>
            <person name="Lifshitz Z."/>
            <person name="Cohen O."/>
            <person name="Gilbert J.A."/>
            <person name="Pupko T."/>
            <person name="Shuman H.A."/>
            <person name="Segal G."/>
        </authorList>
    </citation>
    <scope>NUCLEOTIDE SEQUENCE [LARGE SCALE GENOMIC DNA]</scope>
    <source>
        <strain evidence="2 3">CDC#1407-AL-14</strain>
    </source>
</reference>
<evidence type="ECO:0000259" key="1">
    <source>
        <dbReference type="Pfam" id="PF21686"/>
    </source>
</evidence>
<evidence type="ECO:0000313" key="2">
    <source>
        <dbReference type="EMBL" id="KTC71418.1"/>
    </source>
</evidence>
<keyword evidence="3" id="KW-1185">Reference proteome</keyword>
<keyword evidence="2" id="KW-0436">Ligase</keyword>
<dbReference type="Gene3D" id="3.90.920.10">
    <property type="entry name" value="DNA primase, PRIM domain"/>
    <property type="match status" value="1"/>
</dbReference>
<proteinExistence type="predicted"/>
<sequence>YSTRARPKAPVAVPLHWDELTDQFEDTFYTLHSLLKRLHTLRENPWQSFFTLHQSLDLD</sequence>
<name>A0ABR5QHT8_9GAMM</name>
<dbReference type="EMBL" id="LNXT01000023">
    <property type="protein sequence ID" value="KTC71418.1"/>
    <property type="molecule type" value="Genomic_DNA"/>
</dbReference>
<feature type="non-terminal residue" evidence="2">
    <location>
        <position position="1"/>
    </location>
</feature>
<organism evidence="2 3">
    <name type="scientific">Legionella birminghamensis</name>
    <dbReference type="NCBI Taxonomy" id="28083"/>
    <lineage>
        <taxon>Bacteria</taxon>
        <taxon>Pseudomonadati</taxon>
        <taxon>Pseudomonadota</taxon>
        <taxon>Gammaproteobacteria</taxon>
        <taxon>Legionellales</taxon>
        <taxon>Legionellaceae</taxon>
        <taxon>Legionella</taxon>
    </lineage>
</organism>
<accession>A0ABR5QHT8</accession>
<feature type="domain" description="DNA ligase D polymerase" evidence="1">
    <location>
        <begin position="1"/>
        <end position="46"/>
    </location>
</feature>
<dbReference type="InterPro" id="IPR014145">
    <property type="entry name" value="LigD_pol_dom"/>
</dbReference>
<dbReference type="Proteomes" id="UP000054735">
    <property type="component" value="Unassembled WGS sequence"/>
</dbReference>
<gene>
    <name evidence="2" type="ORF">Lbir_1756</name>
</gene>
<dbReference type="GO" id="GO:0016874">
    <property type="term" value="F:ligase activity"/>
    <property type="evidence" value="ECO:0007669"/>
    <property type="project" value="UniProtKB-KW"/>
</dbReference>
<protein>
    <submittedName>
        <fullName evidence="2">ATP-dependent DNA ligase</fullName>
    </submittedName>
</protein>
<comment type="caution">
    <text evidence="2">The sequence shown here is derived from an EMBL/GenBank/DDBJ whole genome shotgun (WGS) entry which is preliminary data.</text>
</comment>
<dbReference type="Pfam" id="PF21686">
    <property type="entry name" value="LigD_Prim-Pol"/>
    <property type="match status" value="1"/>
</dbReference>
<evidence type="ECO:0000313" key="3">
    <source>
        <dbReference type="Proteomes" id="UP000054735"/>
    </source>
</evidence>